<keyword evidence="1" id="KW-0175">Coiled coil</keyword>
<keyword evidence="3" id="KW-1133">Transmembrane helix</keyword>
<evidence type="ECO:0000256" key="1">
    <source>
        <dbReference type="SAM" id="Coils"/>
    </source>
</evidence>
<evidence type="ECO:0000256" key="2">
    <source>
        <dbReference type="SAM" id="MobiDB-lite"/>
    </source>
</evidence>
<feature type="coiled-coil region" evidence="1">
    <location>
        <begin position="161"/>
        <end position="188"/>
    </location>
</feature>
<comment type="caution">
    <text evidence="4">The sequence shown here is derived from an EMBL/GenBank/DDBJ whole genome shotgun (WGS) entry which is preliminary data.</text>
</comment>
<feature type="compositionally biased region" description="Polar residues" evidence="2">
    <location>
        <begin position="111"/>
        <end position="121"/>
    </location>
</feature>
<proteinExistence type="predicted"/>
<keyword evidence="5" id="KW-1185">Reference proteome</keyword>
<evidence type="ECO:0000256" key="3">
    <source>
        <dbReference type="SAM" id="Phobius"/>
    </source>
</evidence>
<keyword evidence="3" id="KW-0812">Transmembrane</keyword>
<name>A0A2B4RWG4_STYPI</name>
<reference evidence="5" key="1">
    <citation type="journal article" date="2017" name="bioRxiv">
        <title>Comparative analysis of the genomes of Stylophora pistillata and Acropora digitifera provides evidence for extensive differences between species of corals.</title>
        <authorList>
            <person name="Voolstra C.R."/>
            <person name="Li Y."/>
            <person name="Liew Y.J."/>
            <person name="Baumgarten S."/>
            <person name="Zoccola D."/>
            <person name="Flot J.-F."/>
            <person name="Tambutte S."/>
            <person name="Allemand D."/>
            <person name="Aranda M."/>
        </authorList>
    </citation>
    <scope>NUCLEOTIDE SEQUENCE [LARGE SCALE GENOMIC DNA]</scope>
</reference>
<evidence type="ECO:0000313" key="4">
    <source>
        <dbReference type="EMBL" id="PFX20677.1"/>
    </source>
</evidence>
<feature type="region of interest" description="Disordered" evidence="2">
    <location>
        <begin position="101"/>
        <end position="121"/>
    </location>
</feature>
<dbReference type="EMBL" id="LSMT01000308">
    <property type="protein sequence ID" value="PFX20677.1"/>
    <property type="molecule type" value="Genomic_DNA"/>
</dbReference>
<dbReference type="Proteomes" id="UP000225706">
    <property type="component" value="Unassembled WGS sequence"/>
</dbReference>
<sequence>MHRTIVRALRNICREEGELPTDKPIILESYEEHAEDHNQAESVEVPRILQEDLERIKPSKPQSNHRLLWLAIVTCLIFITALLVGLLILSKKLSHGCGCSEESGHRRFKSQPPSGISSEENGTNISDLVENINSDLDSLKVAIDGTKSDLTAKLNRTVSMIENFNSDLNEMKAAVDVTKKDLAKLNTTITKVENLNSDLIDVKAAFDGTKNDFAKLNSTIVTVENLNSDLIDVKAAFDGTKNDLAKLNSTIVTVKISLISIQRIISEANKAYPLRLGKKILPVYCHMTALDGCGGGGWTLVMKMDGSKVNIKRC</sequence>
<evidence type="ECO:0000313" key="5">
    <source>
        <dbReference type="Proteomes" id="UP000225706"/>
    </source>
</evidence>
<accession>A0A2B4RWG4</accession>
<gene>
    <name evidence="4" type="ORF">AWC38_SpisGene14893</name>
</gene>
<dbReference type="AlphaFoldDB" id="A0A2B4RWG4"/>
<keyword evidence="3" id="KW-0472">Membrane</keyword>
<feature type="transmembrane region" description="Helical" evidence="3">
    <location>
        <begin position="67"/>
        <end position="89"/>
    </location>
</feature>
<organism evidence="4 5">
    <name type="scientific">Stylophora pistillata</name>
    <name type="common">Smooth cauliflower coral</name>
    <dbReference type="NCBI Taxonomy" id="50429"/>
    <lineage>
        <taxon>Eukaryota</taxon>
        <taxon>Metazoa</taxon>
        <taxon>Cnidaria</taxon>
        <taxon>Anthozoa</taxon>
        <taxon>Hexacorallia</taxon>
        <taxon>Scleractinia</taxon>
        <taxon>Astrocoeniina</taxon>
        <taxon>Pocilloporidae</taxon>
        <taxon>Stylophora</taxon>
    </lineage>
</organism>
<protein>
    <submittedName>
        <fullName evidence="4">Uncharacterized protein</fullName>
    </submittedName>
</protein>
<dbReference type="Gene3D" id="1.10.287.1490">
    <property type="match status" value="1"/>
</dbReference>